<evidence type="ECO:0000256" key="1">
    <source>
        <dbReference type="SAM" id="MobiDB-lite"/>
    </source>
</evidence>
<organism evidence="2">
    <name type="scientific">Brassica campestris</name>
    <name type="common">Field mustard</name>
    <dbReference type="NCBI Taxonomy" id="3711"/>
    <lineage>
        <taxon>Eukaryota</taxon>
        <taxon>Viridiplantae</taxon>
        <taxon>Streptophyta</taxon>
        <taxon>Embryophyta</taxon>
        <taxon>Tracheophyta</taxon>
        <taxon>Spermatophyta</taxon>
        <taxon>Magnoliopsida</taxon>
        <taxon>eudicotyledons</taxon>
        <taxon>Gunneridae</taxon>
        <taxon>Pentapetalae</taxon>
        <taxon>rosids</taxon>
        <taxon>malvids</taxon>
        <taxon>Brassicales</taxon>
        <taxon>Brassicaceae</taxon>
        <taxon>Brassiceae</taxon>
        <taxon>Brassica</taxon>
    </lineage>
</organism>
<reference evidence="2" key="1">
    <citation type="submission" date="2018-11" db="EMBL/GenBank/DDBJ databases">
        <authorList>
            <consortium name="Genoscope - CEA"/>
            <person name="William W."/>
        </authorList>
    </citation>
    <scope>NUCLEOTIDE SEQUENCE</scope>
</reference>
<feature type="region of interest" description="Disordered" evidence="1">
    <location>
        <begin position="31"/>
        <end position="52"/>
    </location>
</feature>
<proteinExistence type="predicted"/>
<feature type="compositionally biased region" description="Polar residues" evidence="1">
    <location>
        <begin position="35"/>
        <end position="52"/>
    </location>
</feature>
<gene>
    <name evidence="2" type="ORF">BRAA04T17355Z</name>
</gene>
<dbReference type="EMBL" id="LR031576">
    <property type="protein sequence ID" value="VDD13226.1"/>
    <property type="molecule type" value="Genomic_DNA"/>
</dbReference>
<evidence type="ECO:0000313" key="2">
    <source>
        <dbReference type="EMBL" id="VDD13226.1"/>
    </source>
</evidence>
<protein>
    <submittedName>
        <fullName evidence="2">Uncharacterized protein</fullName>
    </submittedName>
</protein>
<dbReference type="AlphaFoldDB" id="A0A3P6CCS9"/>
<sequence>MEGLIPFLLPGDSSGIFRTSDLRRFGTDRLGLLKTTPSSPSRLPTRNITKRT</sequence>
<name>A0A3P6CCS9_BRACM</name>
<accession>A0A3P6CCS9</accession>